<dbReference type="AlphaFoldDB" id="S9Q809"/>
<evidence type="ECO:0000313" key="2">
    <source>
        <dbReference type="EMBL" id="EPX76122.1"/>
    </source>
</evidence>
<accession>S9Q809</accession>
<dbReference type="RefSeq" id="WP_021120954.1">
    <property type="nucleotide sequence ID" value="NZ_KE557285.1"/>
</dbReference>
<dbReference type="HOGENOM" id="CLU_095694_0_0_5"/>
<evidence type="ECO:0000256" key="1">
    <source>
        <dbReference type="SAM" id="SignalP"/>
    </source>
</evidence>
<name>S9Q809_9RHOB</name>
<protein>
    <submittedName>
        <fullName evidence="2">Uncharacterized protein</fullName>
    </submittedName>
</protein>
<dbReference type="Proteomes" id="UP000015347">
    <property type="component" value="Unassembled WGS sequence"/>
</dbReference>
<feature type="chain" id="PRO_5004567860" evidence="1">
    <location>
        <begin position="20"/>
        <end position="226"/>
    </location>
</feature>
<dbReference type="eggNOG" id="ENOG5032R98">
    <property type="taxonomic scope" value="Bacteria"/>
</dbReference>
<organism evidence="2 3">
    <name type="scientific">Salipiger mucosus DSM 16094</name>
    <dbReference type="NCBI Taxonomy" id="1123237"/>
    <lineage>
        <taxon>Bacteria</taxon>
        <taxon>Pseudomonadati</taxon>
        <taxon>Pseudomonadota</taxon>
        <taxon>Alphaproteobacteria</taxon>
        <taxon>Rhodobacterales</taxon>
        <taxon>Roseobacteraceae</taxon>
        <taxon>Salipiger</taxon>
    </lineage>
</organism>
<reference evidence="3" key="1">
    <citation type="journal article" date="2014" name="Stand. Genomic Sci.">
        <title>Genome sequence of the exopolysaccharide-producing Salipiger mucosus type strain (DSM 16094(T)), a moderately halophilic member of the Roseobacter clade.</title>
        <authorList>
            <person name="Riedel T."/>
            <person name="Spring S."/>
            <person name="Fiebig A."/>
            <person name="Petersen J."/>
            <person name="Kyrpides N.C."/>
            <person name="Goker M."/>
            <person name="Klenk H.P."/>
        </authorList>
    </citation>
    <scope>NUCLEOTIDE SEQUENCE [LARGE SCALE GENOMIC DNA]</scope>
    <source>
        <strain evidence="3">DSM 16094</strain>
    </source>
</reference>
<gene>
    <name evidence="2" type="ORF">Salmuc_00775</name>
</gene>
<evidence type="ECO:0000313" key="3">
    <source>
        <dbReference type="Proteomes" id="UP000015347"/>
    </source>
</evidence>
<comment type="caution">
    <text evidence="2">The sequence shown here is derived from an EMBL/GenBank/DDBJ whole genome shotgun (WGS) entry which is preliminary data.</text>
</comment>
<dbReference type="EMBL" id="APVH01000061">
    <property type="protein sequence ID" value="EPX76122.1"/>
    <property type="molecule type" value="Genomic_DNA"/>
</dbReference>
<proteinExistence type="predicted"/>
<keyword evidence="3" id="KW-1185">Reference proteome</keyword>
<feature type="signal peptide" evidence="1">
    <location>
        <begin position="1"/>
        <end position="19"/>
    </location>
</feature>
<dbReference type="OrthoDB" id="5801444at2"/>
<sequence length="226" mass="24302">MHRTLTFLAALALAGAAGAASPQDSTTEGPYDLLFRQGTLDDVAQDRTLVYTREVTNAADPEAAAGETGLVALSFSEGERDTMANLQFRQEGKHRNLGSFPASVGNPMIMVFYETVIRDMAEATGGSAFYIRNRVKEALVEPAEISQGEARFEGGEVPVTRVVMHPFADDAERARMGPFADLELSVVMSDEVPGWYLSLTANAPDASGGDGGYVTDMRFDTLEPAR</sequence>
<keyword evidence="1" id="KW-0732">Signal</keyword>
<dbReference type="STRING" id="1123237.Salmuc_00775"/>